<dbReference type="AlphaFoldDB" id="A0A166VNT7"/>
<gene>
    <name evidence="2" type="ORF">FIBSPDRAFT_1036534</name>
</gene>
<feature type="compositionally biased region" description="Polar residues" evidence="1">
    <location>
        <begin position="1"/>
        <end position="14"/>
    </location>
</feature>
<dbReference type="Proteomes" id="UP000076532">
    <property type="component" value="Unassembled WGS sequence"/>
</dbReference>
<dbReference type="EMBL" id="KV417484">
    <property type="protein sequence ID" value="KZP32918.1"/>
    <property type="molecule type" value="Genomic_DNA"/>
</dbReference>
<reference evidence="2 3" key="1">
    <citation type="journal article" date="2016" name="Mol. Biol. Evol.">
        <title>Comparative Genomics of Early-Diverging Mushroom-Forming Fungi Provides Insights into the Origins of Lignocellulose Decay Capabilities.</title>
        <authorList>
            <person name="Nagy L.G."/>
            <person name="Riley R."/>
            <person name="Tritt A."/>
            <person name="Adam C."/>
            <person name="Daum C."/>
            <person name="Floudas D."/>
            <person name="Sun H."/>
            <person name="Yadav J.S."/>
            <person name="Pangilinan J."/>
            <person name="Larsson K.H."/>
            <person name="Matsuura K."/>
            <person name="Barry K."/>
            <person name="Labutti K."/>
            <person name="Kuo R."/>
            <person name="Ohm R.A."/>
            <person name="Bhattacharya S.S."/>
            <person name="Shirouzu T."/>
            <person name="Yoshinaga Y."/>
            <person name="Martin F.M."/>
            <person name="Grigoriev I.V."/>
            <person name="Hibbett D.S."/>
        </authorList>
    </citation>
    <scope>NUCLEOTIDE SEQUENCE [LARGE SCALE GENOMIC DNA]</scope>
    <source>
        <strain evidence="2 3">CBS 109695</strain>
    </source>
</reference>
<evidence type="ECO:0000313" key="2">
    <source>
        <dbReference type="EMBL" id="KZP32918.1"/>
    </source>
</evidence>
<dbReference type="OrthoDB" id="3191568at2759"/>
<organism evidence="2 3">
    <name type="scientific">Athelia psychrophila</name>
    <dbReference type="NCBI Taxonomy" id="1759441"/>
    <lineage>
        <taxon>Eukaryota</taxon>
        <taxon>Fungi</taxon>
        <taxon>Dikarya</taxon>
        <taxon>Basidiomycota</taxon>
        <taxon>Agaricomycotina</taxon>
        <taxon>Agaricomycetes</taxon>
        <taxon>Agaricomycetidae</taxon>
        <taxon>Atheliales</taxon>
        <taxon>Atheliaceae</taxon>
        <taxon>Athelia</taxon>
    </lineage>
</organism>
<name>A0A166VNT7_9AGAM</name>
<sequence length="228" mass="25297">MPHSRPSTSTNPFTSAGWVPPTGTSPHPREYLTGAPPEIVAQSQSYGALPLATSPAPSPSASPSTPGTLIRFVLRPAKNGLSINCAVLDHHDHVHYTVLTETPALTMVKNFERHSVGLIEWANTVPVVDIRGGRGKKPVDQWLIQDSNHPRTRLMQWKDAWYSWITDAELNELRLYQSQQGRPLAVVRLAGSMFEVEFAPNVLNNNFLEPCIVAIIIIKWHEGHFDSL</sequence>
<evidence type="ECO:0000256" key="1">
    <source>
        <dbReference type="SAM" id="MobiDB-lite"/>
    </source>
</evidence>
<feature type="region of interest" description="Disordered" evidence="1">
    <location>
        <begin position="1"/>
        <end position="37"/>
    </location>
</feature>
<evidence type="ECO:0000313" key="3">
    <source>
        <dbReference type="Proteomes" id="UP000076532"/>
    </source>
</evidence>
<proteinExistence type="predicted"/>
<protein>
    <submittedName>
        <fullName evidence="2">Uncharacterized protein</fullName>
    </submittedName>
</protein>
<keyword evidence="3" id="KW-1185">Reference proteome</keyword>
<accession>A0A166VNT7</accession>